<keyword evidence="4 7" id="KW-0812">Transmembrane</keyword>
<dbReference type="SUPFAM" id="SSF161098">
    <property type="entry name" value="MetI-like"/>
    <property type="match status" value="1"/>
</dbReference>
<sequence>MSAQTAGKFVSRRIRWDVIGSYLVMIFFALLYIGPILMLVNTSLKTMPSFMKDATSLATELHFENFREAWVKANFPQYLLNSIIYTVSATTIYILTAVFVAFPIARGYVKYSGVILTLFVIALFLPPALIPQFQLILNLGLYNNPIGYIMLFLVNPIGIVILVNYIKTIPKELDEAAAIDGCGYARFVWSIVLPLIRPAIATVIVLHAIGIWNELIAPTIYLTSKQYYPITRGLIVFQGVYGSNWPTLAAAVLLLTLPMLVLFLFLQRYIVSGLTAGSVKG</sequence>
<evidence type="ECO:0000256" key="4">
    <source>
        <dbReference type="ARBA" id="ARBA00022692"/>
    </source>
</evidence>
<evidence type="ECO:0000256" key="7">
    <source>
        <dbReference type="RuleBase" id="RU363032"/>
    </source>
</evidence>
<feature type="transmembrane region" description="Helical" evidence="7">
    <location>
        <begin position="146"/>
        <end position="166"/>
    </location>
</feature>
<dbReference type="GO" id="GO:0055085">
    <property type="term" value="P:transmembrane transport"/>
    <property type="evidence" value="ECO:0007669"/>
    <property type="project" value="InterPro"/>
</dbReference>
<evidence type="ECO:0000256" key="6">
    <source>
        <dbReference type="ARBA" id="ARBA00023136"/>
    </source>
</evidence>
<dbReference type="Pfam" id="PF00528">
    <property type="entry name" value="BPD_transp_1"/>
    <property type="match status" value="1"/>
</dbReference>
<feature type="transmembrane region" description="Helical" evidence="7">
    <location>
        <begin position="21"/>
        <end position="40"/>
    </location>
</feature>
<dbReference type="GO" id="GO:0005886">
    <property type="term" value="C:plasma membrane"/>
    <property type="evidence" value="ECO:0007669"/>
    <property type="project" value="UniProtKB-SubCell"/>
</dbReference>
<proteinExistence type="inferred from homology"/>
<comment type="caution">
    <text evidence="9">The sequence shown here is derived from an EMBL/GenBank/DDBJ whole genome shotgun (WGS) entry which is preliminary data.</text>
</comment>
<dbReference type="PANTHER" id="PTHR43744">
    <property type="entry name" value="ABC TRANSPORTER PERMEASE PROTEIN MG189-RELATED-RELATED"/>
    <property type="match status" value="1"/>
</dbReference>
<evidence type="ECO:0000259" key="8">
    <source>
        <dbReference type="PROSITE" id="PS50928"/>
    </source>
</evidence>
<keyword evidence="5 7" id="KW-1133">Transmembrane helix</keyword>
<evidence type="ECO:0000256" key="2">
    <source>
        <dbReference type="ARBA" id="ARBA00022448"/>
    </source>
</evidence>
<feature type="domain" description="ABC transmembrane type-1" evidence="8">
    <location>
        <begin position="79"/>
        <end position="266"/>
    </location>
</feature>
<feature type="transmembrane region" description="Helical" evidence="7">
    <location>
        <begin position="245"/>
        <end position="266"/>
    </location>
</feature>
<feature type="transmembrane region" description="Helical" evidence="7">
    <location>
        <begin position="114"/>
        <end position="134"/>
    </location>
</feature>
<accession>A0A7C4L037</accession>
<organism evidence="9">
    <name type="scientific">Bellilinea caldifistulae</name>
    <dbReference type="NCBI Taxonomy" id="360411"/>
    <lineage>
        <taxon>Bacteria</taxon>
        <taxon>Bacillati</taxon>
        <taxon>Chloroflexota</taxon>
        <taxon>Anaerolineae</taxon>
        <taxon>Anaerolineales</taxon>
        <taxon>Anaerolineaceae</taxon>
        <taxon>Bellilinea</taxon>
    </lineage>
</organism>
<evidence type="ECO:0000256" key="5">
    <source>
        <dbReference type="ARBA" id="ARBA00022989"/>
    </source>
</evidence>
<keyword evidence="6 7" id="KW-0472">Membrane</keyword>
<dbReference type="AlphaFoldDB" id="A0A7C4L037"/>
<feature type="transmembrane region" description="Helical" evidence="7">
    <location>
        <begin position="187"/>
        <end position="212"/>
    </location>
</feature>
<keyword evidence="2 7" id="KW-0813">Transport</keyword>
<feature type="transmembrane region" description="Helical" evidence="7">
    <location>
        <begin position="83"/>
        <end position="102"/>
    </location>
</feature>
<dbReference type="InterPro" id="IPR000515">
    <property type="entry name" value="MetI-like"/>
</dbReference>
<evidence type="ECO:0000313" key="9">
    <source>
        <dbReference type="EMBL" id="HGS87916.1"/>
    </source>
</evidence>
<comment type="subcellular location">
    <subcellularLocation>
        <location evidence="1 7">Cell membrane</location>
        <topology evidence="1 7">Multi-pass membrane protein</topology>
    </subcellularLocation>
</comment>
<evidence type="ECO:0000256" key="3">
    <source>
        <dbReference type="ARBA" id="ARBA00022475"/>
    </source>
</evidence>
<dbReference type="InterPro" id="IPR035906">
    <property type="entry name" value="MetI-like_sf"/>
</dbReference>
<comment type="similarity">
    <text evidence="7">Belongs to the binding-protein-dependent transport system permease family.</text>
</comment>
<evidence type="ECO:0000256" key="1">
    <source>
        <dbReference type="ARBA" id="ARBA00004651"/>
    </source>
</evidence>
<protein>
    <submittedName>
        <fullName evidence="9">Carbohydrate ABC transporter permease</fullName>
    </submittedName>
</protein>
<dbReference type="CDD" id="cd06261">
    <property type="entry name" value="TM_PBP2"/>
    <property type="match status" value="1"/>
</dbReference>
<name>A0A7C4L037_9CHLR</name>
<dbReference type="EMBL" id="DSXR01000097">
    <property type="protein sequence ID" value="HGS87916.1"/>
    <property type="molecule type" value="Genomic_DNA"/>
</dbReference>
<dbReference type="PANTHER" id="PTHR43744:SF8">
    <property type="entry name" value="SN-GLYCEROL-3-PHOSPHATE TRANSPORT SYSTEM PERMEASE PROTEIN UGPE"/>
    <property type="match status" value="1"/>
</dbReference>
<dbReference type="Gene3D" id="1.10.3720.10">
    <property type="entry name" value="MetI-like"/>
    <property type="match status" value="1"/>
</dbReference>
<gene>
    <name evidence="9" type="ORF">ENT17_09890</name>
</gene>
<reference evidence="9" key="1">
    <citation type="journal article" date="2020" name="mSystems">
        <title>Genome- and Community-Level Interaction Insights into Carbon Utilization and Element Cycling Functions of Hydrothermarchaeota in Hydrothermal Sediment.</title>
        <authorList>
            <person name="Zhou Z."/>
            <person name="Liu Y."/>
            <person name="Xu W."/>
            <person name="Pan J."/>
            <person name="Luo Z.H."/>
            <person name="Li M."/>
        </authorList>
    </citation>
    <scope>NUCLEOTIDE SEQUENCE [LARGE SCALE GENOMIC DNA]</scope>
    <source>
        <strain evidence="9">SpSt-556</strain>
    </source>
</reference>
<dbReference type="PROSITE" id="PS50928">
    <property type="entry name" value="ABC_TM1"/>
    <property type="match status" value="1"/>
</dbReference>
<keyword evidence="3" id="KW-1003">Cell membrane</keyword>